<organism evidence="2 3">
    <name type="scientific">Anaerosacchariphilus hominis</name>
    <dbReference type="NCBI Taxonomy" id="2763017"/>
    <lineage>
        <taxon>Bacteria</taxon>
        <taxon>Bacillati</taxon>
        <taxon>Bacillota</taxon>
        <taxon>Clostridia</taxon>
        <taxon>Lachnospirales</taxon>
        <taxon>Lachnospiraceae</taxon>
        <taxon>Anaerosacchariphilus</taxon>
    </lineage>
</organism>
<feature type="transmembrane region" description="Helical" evidence="1">
    <location>
        <begin position="35"/>
        <end position="56"/>
    </location>
</feature>
<dbReference type="EMBL" id="JACOOR010000006">
    <property type="protein sequence ID" value="MBC5660328.1"/>
    <property type="molecule type" value="Genomic_DNA"/>
</dbReference>
<reference evidence="2" key="1">
    <citation type="submission" date="2020-08" db="EMBL/GenBank/DDBJ databases">
        <title>Genome public.</title>
        <authorList>
            <person name="Liu C."/>
            <person name="Sun Q."/>
        </authorList>
    </citation>
    <scope>NUCLEOTIDE SEQUENCE</scope>
    <source>
        <strain evidence="2">NSJ-68</strain>
    </source>
</reference>
<dbReference type="InterPro" id="IPR037185">
    <property type="entry name" value="EmrE-like"/>
</dbReference>
<accession>A0A923LDL1</accession>
<keyword evidence="1" id="KW-1133">Transmembrane helix</keyword>
<sequence length="115" mass="12694">MKKISPKLILALQLVVMLYTLSSVAAKLASGQAALSLPFFIYYGVEILILGIYAIAWQQIIKRCDLSVAYANRSMAILWSLVWTVIFFHEALTVKNIIGVLIVFAGTMIVNSDGE</sequence>
<protein>
    <submittedName>
        <fullName evidence="2">Transporter</fullName>
    </submittedName>
</protein>
<dbReference type="Proteomes" id="UP000649345">
    <property type="component" value="Unassembled WGS sequence"/>
</dbReference>
<proteinExistence type="predicted"/>
<name>A0A923LDL1_9FIRM</name>
<dbReference type="AlphaFoldDB" id="A0A923LDL1"/>
<dbReference type="Gene3D" id="1.10.3730.20">
    <property type="match status" value="1"/>
</dbReference>
<keyword evidence="1" id="KW-0472">Membrane</keyword>
<evidence type="ECO:0000313" key="3">
    <source>
        <dbReference type="Proteomes" id="UP000649345"/>
    </source>
</evidence>
<evidence type="ECO:0000256" key="1">
    <source>
        <dbReference type="SAM" id="Phobius"/>
    </source>
</evidence>
<dbReference type="SUPFAM" id="SSF103481">
    <property type="entry name" value="Multidrug resistance efflux transporter EmrE"/>
    <property type="match status" value="1"/>
</dbReference>
<dbReference type="RefSeq" id="WP_186872436.1">
    <property type="nucleotide sequence ID" value="NZ_JACOOR010000006.1"/>
</dbReference>
<evidence type="ECO:0000313" key="2">
    <source>
        <dbReference type="EMBL" id="MBC5660328.1"/>
    </source>
</evidence>
<keyword evidence="3" id="KW-1185">Reference proteome</keyword>
<keyword evidence="1" id="KW-0812">Transmembrane</keyword>
<comment type="caution">
    <text evidence="2">The sequence shown here is derived from an EMBL/GenBank/DDBJ whole genome shotgun (WGS) entry which is preliminary data.</text>
</comment>
<gene>
    <name evidence="2" type="ORF">H8S44_11145</name>
</gene>